<gene>
    <name evidence="1" type="ORF">GSI_13914</name>
</gene>
<evidence type="ECO:0008006" key="3">
    <source>
        <dbReference type="Google" id="ProtNLM"/>
    </source>
</evidence>
<evidence type="ECO:0000313" key="1">
    <source>
        <dbReference type="EMBL" id="PIL24161.1"/>
    </source>
</evidence>
<dbReference type="AlphaFoldDB" id="A0A2G8RRP6"/>
<dbReference type="STRING" id="1077348.A0A2G8RRP6"/>
<organism evidence="1 2">
    <name type="scientific">Ganoderma sinense ZZ0214-1</name>
    <dbReference type="NCBI Taxonomy" id="1077348"/>
    <lineage>
        <taxon>Eukaryota</taxon>
        <taxon>Fungi</taxon>
        <taxon>Dikarya</taxon>
        <taxon>Basidiomycota</taxon>
        <taxon>Agaricomycotina</taxon>
        <taxon>Agaricomycetes</taxon>
        <taxon>Polyporales</taxon>
        <taxon>Polyporaceae</taxon>
        <taxon>Ganoderma</taxon>
    </lineage>
</organism>
<dbReference type="SUPFAM" id="SSF51735">
    <property type="entry name" value="NAD(P)-binding Rossmann-fold domains"/>
    <property type="match status" value="1"/>
</dbReference>
<comment type="caution">
    <text evidence="1">The sequence shown here is derived from an EMBL/GenBank/DDBJ whole genome shotgun (WGS) entry which is preliminary data.</text>
</comment>
<dbReference type="Proteomes" id="UP000230002">
    <property type="component" value="Unassembled WGS sequence"/>
</dbReference>
<dbReference type="GO" id="GO:0016491">
    <property type="term" value="F:oxidoreductase activity"/>
    <property type="evidence" value="ECO:0007669"/>
    <property type="project" value="TreeGrafter"/>
</dbReference>
<protein>
    <recommendedName>
        <fullName evidence="3">Ketoreductase (KR) domain-containing protein</fullName>
    </recommendedName>
</protein>
<evidence type="ECO:0000313" key="2">
    <source>
        <dbReference type="Proteomes" id="UP000230002"/>
    </source>
</evidence>
<dbReference type="InterPro" id="IPR036291">
    <property type="entry name" value="NAD(P)-bd_dom_sf"/>
</dbReference>
<name>A0A2G8RRP6_9APHY</name>
<accession>A0A2G8RRP6</accession>
<dbReference type="OrthoDB" id="3160422at2759"/>
<sequence>MAHTGAPPRTACPDYILVRLLSDVLRGHTHIGDIANSIAQLPYLNLALCISLQMLLAALSLVERVSDAAHERLCQFLCLPACEVRGPGNSAVVVVGGDDALGRHVALSFSQLGYTVFALCPDKPQAQVPSDADASNVSSLIQEWHQRIKRSGHSPWGLVAPIVLDVNSDAQRARAVETVDAYCAAHNLHLVALLLVPWRGCTSSKALQSGRAGMDLNVSAWYEALRSHLVEPISIVQDYVGALAVASGRVIVLFSSGHQPWLPSLQRLHKDTLLSAAHFLSQELDPLGIKVSTVSIGPSAPVNASQITHVETSRGHSSARRAARNLGTAGHLWGIPKTIEGVLNYFTVDHEEVWQTVQSIIRSP</sequence>
<proteinExistence type="predicted"/>
<dbReference type="PANTHER" id="PTHR43313:SF1">
    <property type="entry name" value="3BETA-HYDROXYSTEROID DEHYDROGENASE DHS-16"/>
    <property type="match status" value="1"/>
</dbReference>
<dbReference type="GO" id="GO:0008202">
    <property type="term" value="P:steroid metabolic process"/>
    <property type="evidence" value="ECO:0007669"/>
    <property type="project" value="TreeGrafter"/>
</dbReference>
<dbReference type="Gene3D" id="3.40.50.720">
    <property type="entry name" value="NAD(P)-binding Rossmann-like Domain"/>
    <property type="match status" value="1"/>
</dbReference>
<dbReference type="PANTHER" id="PTHR43313">
    <property type="entry name" value="SHORT-CHAIN DEHYDROGENASE/REDUCTASE FAMILY 9C"/>
    <property type="match status" value="1"/>
</dbReference>
<dbReference type="EMBL" id="AYKW01000067">
    <property type="protein sequence ID" value="PIL24161.1"/>
    <property type="molecule type" value="Genomic_DNA"/>
</dbReference>
<reference evidence="1 2" key="1">
    <citation type="journal article" date="2015" name="Sci. Rep.">
        <title>Chromosome-level genome map provides insights into diverse defense mechanisms in the medicinal fungus Ganoderma sinense.</title>
        <authorList>
            <person name="Zhu Y."/>
            <person name="Xu J."/>
            <person name="Sun C."/>
            <person name="Zhou S."/>
            <person name="Xu H."/>
            <person name="Nelson D.R."/>
            <person name="Qian J."/>
            <person name="Song J."/>
            <person name="Luo H."/>
            <person name="Xiang L."/>
            <person name="Li Y."/>
            <person name="Xu Z."/>
            <person name="Ji A."/>
            <person name="Wang L."/>
            <person name="Lu S."/>
            <person name="Hayward A."/>
            <person name="Sun W."/>
            <person name="Li X."/>
            <person name="Schwartz D.C."/>
            <person name="Wang Y."/>
            <person name="Chen S."/>
        </authorList>
    </citation>
    <scope>NUCLEOTIDE SEQUENCE [LARGE SCALE GENOMIC DNA]</scope>
    <source>
        <strain evidence="1 2">ZZ0214-1</strain>
    </source>
</reference>
<keyword evidence="2" id="KW-1185">Reference proteome</keyword>